<name>A0A1G7TVP7_PSEOR</name>
<evidence type="ECO:0000313" key="2">
    <source>
        <dbReference type="Proteomes" id="UP000198967"/>
    </source>
</evidence>
<accession>A0A1G7TVP7</accession>
<dbReference type="OrthoDB" id="7889077at2"/>
<proteinExistence type="predicted"/>
<reference evidence="1 2" key="1">
    <citation type="submission" date="2016-10" db="EMBL/GenBank/DDBJ databases">
        <authorList>
            <person name="de Groot N.N."/>
        </authorList>
    </citation>
    <scope>NUCLEOTIDE SEQUENCE [LARGE SCALE GENOMIC DNA]</scope>
    <source>
        <strain evidence="1 2">CGMCC 4.3143</strain>
    </source>
</reference>
<dbReference type="EMBL" id="FNBE01000011">
    <property type="protein sequence ID" value="SDG39342.1"/>
    <property type="molecule type" value="Genomic_DNA"/>
</dbReference>
<gene>
    <name evidence="1" type="ORF">SAMN05216377_111152</name>
</gene>
<keyword evidence="2" id="KW-1185">Reference proteome</keyword>
<dbReference type="RefSeq" id="WP_143030098.1">
    <property type="nucleotide sequence ID" value="NZ_FNBE01000011.1"/>
</dbReference>
<dbReference type="InterPro" id="IPR027417">
    <property type="entry name" value="P-loop_NTPase"/>
</dbReference>
<dbReference type="STRING" id="366584.SAMN05216377_111152"/>
<organism evidence="1 2">
    <name type="scientific">Pseudonocardia oroxyli</name>
    <dbReference type="NCBI Taxonomy" id="366584"/>
    <lineage>
        <taxon>Bacteria</taxon>
        <taxon>Bacillati</taxon>
        <taxon>Actinomycetota</taxon>
        <taxon>Actinomycetes</taxon>
        <taxon>Pseudonocardiales</taxon>
        <taxon>Pseudonocardiaceae</taxon>
        <taxon>Pseudonocardia</taxon>
    </lineage>
</organism>
<dbReference type="AlphaFoldDB" id="A0A1G7TVP7"/>
<sequence>MRGLDHHVRAGPPLDGVPLDRVRLSCRDDVLPGRFLGRGSSPELLDELQRYARLLDRTGIGEPVDTTDHTPAQTVAGLLGRCLIAAPGAGEVPTGPPPSIPVAG</sequence>
<protein>
    <submittedName>
        <fullName evidence="1">Uncharacterized protein</fullName>
    </submittedName>
</protein>
<dbReference type="Proteomes" id="UP000198967">
    <property type="component" value="Unassembled WGS sequence"/>
</dbReference>
<evidence type="ECO:0000313" key="1">
    <source>
        <dbReference type="EMBL" id="SDG39342.1"/>
    </source>
</evidence>
<dbReference type="Gene3D" id="3.40.50.300">
    <property type="entry name" value="P-loop containing nucleotide triphosphate hydrolases"/>
    <property type="match status" value="1"/>
</dbReference>